<dbReference type="PANTHER" id="PTHR24198">
    <property type="entry name" value="ANKYRIN REPEAT AND PROTEIN KINASE DOMAIN-CONTAINING PROTEIN"/>
    <property type="match status" value="1"/>
</dbReference>
<dbReference type="PANTHER" id="PTHR24198:SF165">
    <property type="entry name" value="ANKYRIN REPEAT-CONTAINING PROTEIN-RELATED"/>
    <property type="match status" value="1"/>
</dbReference>
<evidence type="ECO:0000256" key="3">
    <source>
        <dbReference type="ARBA" id="ARBA00022737"/>
    </source>
</evidence>
<evidence type="ECO:0000313" key="11">
    <source>
        <dbReference type="Proteomes" id="UP000536711"/>
    </source>
</evidence>
<evidence type="ECO:0000256" key="8">
    <source>
        <dbReference type="SAM" id="MobiDB-lite"/>
    </source>
</evidence>
<dbReference type="InterPro" id="IPR036770">
    <property type="entry name" value="Ankyrin_rpt-contain_sf"/>
</dbReference>
<feature type="compositionally biased region" description="Polar residues" evidence="8">
    <location>
        <begin position="351"/>
        <end position="366"/>
    </location>
</feature>
<sequence length="856" mass="95697">MENEDNGCSRFSLHGVDSQEGVAGQRGTIREIDPITKGLNKIARQLCVANKHHDPGRLLFSAVSQKKPSIVERLIREFDANINERDDSGRTPLSRAVDAGHKATVDYLLSNENIEVDATDDDGTTPLWQALKKLRPNGDLGIAQSLIRKADINRQSNTGEYPLLWAIEKRPELRTVPRPRFGERQESVLSLLLKENALDVNVSCSEGRSALLLAAKSEDSGTVKKLLEKEELKVNIYDKDSRSPLSWAAGNRLPSIVENLLNHPEIDIYSRDIHGRTPLMWSICSGQMENMKLLLGKNYQALNIPDTGGRTPLSWAAERGNLTTVKFLLNLAGIDKDKKDNAGRTPLSWAVGNQSRSSETRNAFTPPQENELIVESLIETDGIDNNSVDNNGRTPFSWAVTNADFSIVQYLVRSGCVAIDQPDGTGRTPLSWCAEHGQLGVVETLLSKDTVDANLKDFSGRTPLYWATRKGNVRVMEILMQKDVDTLKMMVLEQPEQPDRVKLLLDAGYDASKLDPDGRTALHYAVSTKNIESTMHLISFGRSSINWKDNAGVTPLSLAVTKSPVLAKILVEHGATTDGIQTSAWFHGNKDSVNDIICLSKQGATQGFQYMTKHSLAEKFTKPLPSEHLRRRLFKVPEDGAEFFVQFLNVLDSRWSRLLSQAEKHIRKQIQFDEEAPDHAHQASEVLPTKKFIDGLQNDVLKLYRLGDVVEDHVTEARGFVEKYCLPHNEGKGKQLALDAVTRLESREFTRVSMIEARRSTAIATSMRRLTWMTFIFLPLMFASSLFGMNVNVLKDNPDWKCAAAFLWLEMGHFDSPPFQTILTAQSWIVGEGPIPLAEIDDNEKYYMATPQEMLV</sequence>
<dbReference type="SUPFAM" id="SSF144083">
    <property type="entry name" value="Magnesium transport protein CorA, transmembrane region"/>
    <property type="match status" value="1"/>
</dbReference>
<evidence type="ECO:0000256" key="2">
    <source>
        <dbReference type="ARBA" id="ARBA00022692"/>
    </source>
</evidence>
<dbReference type="Pfam" id="PF12796">
    <property type="entry name" value="Ank_2"/>
    <property type="match status" value="4"/>
</dbReference>
<dbReference type="InterPro" id="IPR045863">
    <property type="entry name" value="CorA_TM1_TM2"/>
</dbReference>
<comment type="subcellular location">
    <subcellularLocation>
        <location evidence="1">Membrane</location>
        <topology evidence="1">Multi-pass membrane protein</topology>
    </subcellularLocation>
</comment>
<dbReference type="SUPFAM" id="SSF48403">
    <property type="entry name" value="Ankyrin repeat"/>
    <property type="match status" value="2"/>
</dbReference>
<dbReference type="InterPro" id="IPR002110">
    <property type="entry name" value="Ankyrin_rpt"/>
</dbReference>
<dbReference type="Pfam" id="PF00023">
    <property type="entry name" value="Ank"/>
    <property type="match status" value="1"/>
</dbReference>
<keyword evidence="3" id="KW-0677">Repeat</keyword>
<dbReference type="Proteomes" id="UP000536711">
    <property type="component" value="Unassembled WGS sequence"/>
</dbReference>
<evidence type="ECO:0000256" key="4">
    <source>
        <dbReference type="ARBA" id="ARBA00022989"/>
    </source>
</evidence>
<dbReference type="OrthoDB" id="5428055at2759"/>
<dbReference type="PROSITE" id="PS50088">
    <property type="entry name" value="ANK_REPEAT"/>
    <property type="match status" value="4"/>
</dbReference>
<keyword evidence="11" id="KW-1185">Reference proteome</keyword>
<feature type="repeat" description="ANK" evidence="7">
    <location>
        <begin position="391"/>
        <end position="415"/>
    </location>
</feature>
<evidence type="ECO:0000256" key="6">
    <source>
        <dbReference type="ARBA" id="ARBA00023136"/>
    </source>
</evidence>
<dbReference type="GO" id="GO:0016020">
    <property type="term" value="C:membrane"/>
    <property type="evidence" value="ECO:0007669"/>
    <property type="project" value="UniProtKB-SubCell"/>
</dbReference>
<keyword evidence="6 9" id="KW-0472">Membrane</keyword>
<proteinExistence type="predicted"/>
<name>A0A8H4JBM2_9HYPO</name>
<evidence type="ECO:0000313" key="10">
    <source>
        <dbReference type="EMBL" id="KAF4415326.1"/>
    </source>
</evidence>
<organism evidence="10 11">
    <name type="scientific">Fusarium acutatum</name>
    <dbReference type="NCBI Taxonomy" id="78861"/>
    <lineage>
        <taxon>Eukaryota</taxon>
        <taxon>Fungi</taxon>
        <taxon>Dikarya</taxon>
        <taxon>Ascomycota</taxon>
        <taxon>Pezizomycotina</taxon>
        <taxon>Sordariomycetes</taxon>
        <taxon>Hypocreomycetidae</taxon>
        <taxon>Hypocreales</taxon>
        <taxon>Nectriaceae</taxon>
        <taxon>Fusarium</taxon>
        <taxon>Fusarium fujikuroi species complex</taxon>
    </lineage>
</organism>
<comment type="caution">
    <text evidence="10">The sequence shown here is derived from an EMBL/GenBank/DDBJ whole genome shotgun (WGS) entry which is preliminary data.</text>
</comment>
<accession>A0A8H4JBM2</accession>
<dbReference type="AlphaFoldDB" id="A0A8H4JBM2"/>
<dbReference type="SMART" id="SM00248">
    <property type="entry name" value="ANK"/>
    <property type="match status" value="13"/>
</dbReference>
<gene>
    <name evidence="10" type="ORF">FACUT_13486</name>
</gene>
<evidence type="ECO:0000256" key="5">
    <source>
        <dbReference type="ARBA" id="ARBA00023043"/>
    </source>
</evidence>
<feature type="repeat" description="ANK" evidence="7">
    <location>
        <begin position="517"/>
        <end position="550"/>
    </location>
</feature>
<dbReference type="Gene3D" id="1.25.40.20">
    <property type="entry name" value="Ankyrin repeat-containing domain"/>
    <property type="match status" value="4"/>
</dbReference>
<evidence type="ECO:0000256" key="9">
    <source>
        <dbReference type="SAM" id="Phobius"/>
    </source>
</evidence>
<feature type="region of interest" description="Disordered" evidence="8">
    <location>
        <begin position="343"/>
        <end position="366"/>
    </location>
</feature>
<dbReference type="Gene3D" id="1.20.58.340">
    <property type="entry name" value="Magnesium transport protein CorA, transmembrane region"/>
    <property type="match status" value="1"/>
</dbReference>
<feature type="repeat" description="ANK" evidence="7">
    <location>
        <begin position="308"/>
        <end position="330"/>
    </location>
</feature>
<keyword evidence="4 9" id="KW-1133">Transmembrane helix</keyword>
<evidence type="ECO:0000256" key="7">
    <source>
        <dbReference type="PROSITE-ProRule" id="PRU00023"/>
    </source>
</evidence>
<protein>
    <submittedName>
        <fullName evidence="10">Ankyrin repeat domain-containing 50</fullName>
    </submittedName>
</protein>
<reference evidence="10 11" key="1">
    <citation type="submission" date="2020-01" db="EMBL/GenBank/DDBJ databases">
        <title>Identification and distribution of gene clusters putatively required for synthesis of sphingolipid metabolism inhibitors in phylogenetically diverse species of the filamentous fungus Fusarium.</title>
        <authorList>
            <person name="Kim H.-S."/>
            <person name="Busman M."/>
            <person name="Brown D.W."/>
            <person name="Divon H."/>
            <person name="Uhlig S."/>
            <person name="Proctor R.H."/>
        </authorList>
    </citation>
    <scope>NUCLEOTIDE SEQUENCE [LARGE SCALE GENOMIC DNA]</scope>
    <source>
        <strain evidence="10 11">NRRL 13308</strain>
    </source>
</reference>
<feature type="repeat" description="ANK" evidence="7">
    <location>
        <begin position="459"/>
        <end position="485"/>
    </location>
</feature>
<dbReference type="EMBL" id="JAADJF010000567">
    <property type="protein sequence ID" value="KAF4415326.1"/>
    <property type="molecule type" value="Genomic_DNA"/>
</dbReference>
<keyword evidence="2 9" id="KW-0812">Transmembrane</keyword>
<keyword evidence="5 7" id="KW-0040">ANK repeat</keyword>
<evidence type="ECO:0000256" key="1">
    <source>
        <dbReference type="ARBA" id="ARBA00004141"/>
    </source>
</evidence>
<feature type="transmembrane region" description="Helical" evidence="9">
    <location>
        <begin position="770"/>
        <end position="791"/>
    </location>
</feature>
<dbReference type="PROSITE" id="PS50297">
    <property type="entry name" value="ANK_REP_REGION"/>
    <property type="match status" value="4"/>
</dbReference>